<accession>A0A484F6D1</accession>
<sequence length="58" mass="7144">MNITLTDSVNESLKIIDEFKEIKKEIRKIEKEIEKEIEKKIEKEIEKRLKDWKEIKKD</sequence>
<keyword evidence="3" id="KW-1185">Reference proteome</keyword>
<evidence type="ECO:0000313" key="3">
    <source>
        <dbReference type="Proteomes" id="UP000294855"/>
    </source>
</evidence>
<proteinExistence type="predicted"/>
<comment type="caution">
    <text evidence="2">The sequence shown here is derived from an EMBL/GenBank/DDBJ whole genome shotgun (WGS) entry which is preliminary data.</text>
</comment>
<evidence type="ECO:0000313" key="2">
    <source>
        <dbReference type="EMBL" id="TDQ69398.1"/>
    </source>
</evidence>
<keyword evidence="1" id="KW-0175">Coiled coil</keyword>
<dbReference type="AlphaFoldDB" id="A0A484F6D1"/>
<organism evidence="2 3">
    <name type="scientific">Methanimicrococcus blatticola</name>
    <dbReference type="NCBI Taxonomy" id="91560"/>
    <lineage>
        <taxon>Archaea</taxon>
        <taxon>Methanobacteriati</taxon>
        <taxon>Methanobacteriota</taxon>
        <taxon>Stenosarchaea group</taxon>
        <taxon>Methanomicrobia</taxon>
        <taxon>Methanosarcinales</taxon>
        <taxon>Methanosarcinaceae</taxon>
        <taxon>Methanimicrococcus</taxon>
    </lineage>
</organism>
<protein>
    <submittedName>
        <fullName evidence="2">Uncharacterized protein</fullName>
    </submittedName>
</protein>
<dbReference type="EMBL" id="SNYS01000007">
    <property type="protein sequence ID" value="TDQ69398.1"/>
    <property type="molecule type" value="Genomic_DNA"/>
</dbReference>
<evidence type="ECO:0000256" key="1">
    <source>
        <dbReference type="SAM" id="Coils"/>
    </source>
</evidence>
<dbReference type="Proteomes" id="UP000294855">
    <property type="component" value="Unassembled WGS sequence"/>
</dbReference>
<feature type="coiled-coil region" evidence="1">
    <location>
        <begin position="12"/>
        <end position="46"/>
    </location>
</feature>
<name>A0A484F6D1_9EURY</name>
<gene>
    <name evidence="2" type="ORF">C7391_0723</name>
</gene>
<reference evidence="2 3" key="1">
    <citation type="submission" date="2019-03" db="EMBL/GenBank/DDBJ databases">
        <title>Genomic Encyclopedia of Type Strains, Phase IV (KMG-IV): sequencing the most valuable type-strain genomes for metagenomic binning, comparative biology and taxonomic classification.</title>
        <authorList>
            <person name="Goeker M."/>
        </authorList>
    </citation>
    <scope>NUCLEOTIDE SEQUENCE [LARGE SCALE GENOMIC DNA]</scope>
    <source>
        <strain evidence="2 3">DSM 13328</strain>
    </source>
</reference>
<dbReference type="RefSeq" id="WP_166627391.1">
    <property type="nucleotide sequence ID" value="NZ_JAHDUW010000002.1"/>
</dbReference>